<name>A0A2P2C4C5_9ZZZZ</name>
<proteinExistence type="predicted"/>
<organism evidence="1">
    <name type="scientific">metagenome</name>
    <dbReference type="NCBI Taxonomy" id="256318"/>
    <lineage>
        <taxon>unclassified sequences</taxon>
        <taxon>metagenomes</taxon>
    </lineage>
</organism>
<gene>
    <name evidence="1" type="ORF">NOCA1120223</name>
</gene>
<reference evidence="1" key="1">
    <citation type="submission" date="2015-08" db="EMBL/GenBank/DDBJ databases">
        <authorList>
            <person name="Babu N.S."/>
            <person name="Beckwith C.J."/>
            <person name="Beseler K.G."/>
            <person name="Brison A."/>
            <person name="Carone J.V."/>
            <person name="Caskin T.P."/>
            <person name="Diamond M."/>
            <person name="Durham M.E."/>
            <person name="Foxe J.M."/>
            <person name="Go M."/>
            <person name="Henderson B.A."/>
            <person name="Jones I.B."/>
            <person name="McGettigan J.A."/>
            <person name="Micheletti S.J."/>
            <person name="Nasrallah M.E."/>
            <person name="Ortiz D."/>
            <person name="Piller C.R."/>
            <person name="Privatt S.R."/>
            <person name="Schneider S.L."/>
            <person name="Sharp S."/>
            <person name="Smith T.C."/>
            <person name="Stanton J.D."/>
            <person name="Ullery H.E."/>
            <person name="Wilson R.J."/>
            <person name="Serrano M.G."/>
            <person name="Buck G."/>
            <person name="Lee V."/>
            <person name="Wang Y."/>
            <person name="Carvalho R."/>
            <person name="Voegtly L."/>
            <person name="Shi R."/>
            <person name="Duckworth R."/>
            <person name="Johnson A."/>
            <person name="Loviza R."/>
            <person name="Walstead R."/>
            <person name="Shah Z."/>
            <person name="Kiflezghi M."/>
            <person name="Wade K."/>
            <person name="Ball S.L."/>
            <person name="Bradley K.W."/>
            <person name="Asai D.J."/>
            <person name="Bowman C.A."/>
            <person name="Russell D.A."/>
            <person name="Pope W.H."/>
            <person name="Jacobs-Sera D."/>
            <person name="Hendrix R.W."/>
            <person name="Hatfull G.F."/>
        </authorList>
    </citation>
    <scope>NUCLEOTIDE SEQUENCE</scope>
</reference>
<dbReference type="AlphaFoldDB" id="A0A2P2C4C5"/>
<evidence type="ECO:0000313" key="1">
    <source>
        <dbReference type="EMBL" id="CUR56844.1"/>
    </source>
</evidence>
<dbReference type="EMBL" id="CZKB01000004">
    <property type="protein sequence ID" value="CUR56844.1"/>
    <property type="molecule type" value="Genomic_DNA"/>
</dbReference>
<protein>
    <submittedName>
        <fullName evidence="1">Uncharacterized protein</fullName>
    </submittedName>
</protein>
<accession>A0A2P2C4C5</accession>
<sequence length="23" mass="2381">MGLLLGVTPDGAVAKPYPQPIDQ</sequence>